<dbReference type="VEuPathDB" id="FungiDB:MELLADRAFT_84182"/>
<protein>
    <submittedName>
        <fullName evidence="2">Uncharacterized protein</fullName>
    </submittedName>
</protein>
<gene>
    <name evidence="2" type="ORF">MELLADRAFT_84182</name>
</gene>
<proteinExistence type="predicted"/>
<feature type="compositionally biased region" description="Low complexity" evidence="1">
    <location>
        <begin position="372"/>
        <end position="382"/>
    </location>
</feature>
<name>F4SBU3_MELLP</name>
<evidence type="ECO:0000256" key="1">
    <source>
        <dbReference type="SAM" id="MobiDB-lite"/>
    </source>
</evidence>
<feature type="compositionally biased region" description="Polar residues" evidence="1">
    <location>
        <begin position="291"/>
        <end position="311"/>
    </location>
</feature>
<organism evidence="3">
    <name type="scientific">Melampsora larici-populina (strain 98AG31 / pathotype 3-4-7)</name>
    <name type="common">Poplar leaf rust fungus</name>
    <dbReference type="NCBI Taxonomy" id="747676"/>
    <lineage>
        <taxon>Eukaryota</taxon>
        <taxon>Fungi</taxon>
        <taxon>Dikarya</taxon>
        <taxon>Basidiomycota</taxon>
        <taxon>Pucciniomycotina</taxon>
        <taxon>Pucciniomycetes</taxon>
        <taxon>Pucciniales</taxon>
        <taxon>Melampsoraceae</taxon>
        <taxon>Melampsora</taxon>
    </lineage>
</organism>
<sequence length="400" mass="44027">MAKRASSRLVRNRNLNNEIEDKIEKIVDDEAKNPVDPPAGSRKRKKGSTRDEPEPETQLDEPAQSLPTASKDRLLRLLDKHIQKKKPRRSCAGPPKSTIQNIPIPIISIQTEVQDQLDVQENQVDYSIFAVEDLVKMVSEVGVDTRGMDKLDLIRNCEKFRDLIITPQNPRIDHVEKDISNSVASTGTRENQSNTIKTSTSAFPSPAHEKPSNIQSNRTIRSSKPESSRKKKKQAGPENSATEQPQSNTLETSTPAVPSSANETSSNIESSRTMRSSKPESSRKTKKQAGPENSVTEQPQSNTLKTSTPAVPSSENETSSNIESSRTMRSSKPESSRKTKKQAGPENSATEQPQSNTLKTSTPAVPSSAQETSSTIQSSRTIRFSEAESSSKKKKGKERA</sequence>
<dbReference type="AlphaFoldDB" id="F4SBU3"/>
<feature type="compositionally biased region" description="Polar residues" evidence="1">
    <location>
        <begin position="345"/>
        <end position="371"/>
    </location>
</feature>
<feature type="compositionally biased region" description="Basic and acidic residues" evidence="1">
    <location>
        <begin position="19"/>
        <end position="33"/>
    </location>
</feature>
<evidence type="ECO:0000313" key="3">
    <source>
        <dbReference type="Proteomes" id="UP000001072"/>
    </source>
</evidence>
<dbReference type="InParanoid" id="F4SBU3"/>
<accession>F4SBU3</accession>
<dbReference type="KEGG" id="mlr:MELLADRAFT_84182"/>
<dbReference type="GeneID" id="18933386"/>
<feature type="region of interest" description="Disordered" evidence="1">
    <location>
        <begin position="1"/>
        <end position="71"/>
    </location>
</feature>
<feature type="region of interest" description="Disordered" evidence="1">
    <location>
        <begin position="176"/>
        <end position="400"/>
    </location>
</feature>
<feature type="compositionally biased region" description="Low complexity" evidence="1">
    <location>
        <begin position="313"/>
        <end position="325"/>
    </location>
</feature>
<dbReference type="HOGENOM" id="CLU_057734_0_0_1"/>
<dbReference type="RefSeq" id="XP_007418840.1">
    <property type="nucleotide sequence ID" value="XM_007418778.1"/>
</dbReference>
<feature type="compositionally biased region" description="Polar residues" evidence="1">
    <location>
        <begin position="237"/>
        <end position="276"/>
    </location>
</feature>
<dbReference type="EMBL" id="GL883194">
    <property type="protein sequence ID" value="EGF97893.1"/>
    <property type="molecule type" value="Genomic_DNA"/>
</dbReference>
<reference evidence="3" key="1">
    <citation type="journal article" date="2011" name="Proc. Natl. Acad. Sci. U.S.A.">
        <title>Obligate biotrophy features unraveled by the genomic analysis of rust fungi.</title>
        <authorList>
            <person name="Duplessis S."/>
            <person name="Cuomo C.A."/>
            <person name="Lin Y.-C."/>
            <person name="Aerts A."/>
            <person name="Tisserant E."/>
            <person name="Veneault-Fourrey C."/>
            <person name="Joly D.L."/>
            <person name="Hacquard S."/>
            <person name="Amselem J."/>
            <person name="Cantarel B.L."/>
            <person name="Chiu R."/>
            <person name="Coutinho P.M."/>
            <person name="Feau N."/>
            <person name="Field M."/>
            <person name="Frey P."/>
            <person name="Gelhaye E."/>
            <person name="Goldberg J."/>
            <person name="Grabherr M.G."/>
            <person name="Kodira C.D."/>
            <person name="Kohler A."/>
            <person name="Kuees U."/>
            <person name="Lindquist E.A."/>
            <person name="Lucas S.M."/>
            <person name="Mago R."/>
            <person name="Mauceli E."/>
            <person name="Morin E."/>
            <person name="Murat C."/>
            <person name="Pangilinan J.L."/>
            <person name="Park R."/>
            <person name="Pearson M."/>
            <person name="Quesneville H."/>
            <person name="Rouhier N."/>
            <person name="Sakthikumar S."/>
            <person name="Salamov A.A."/>
            <person name="Schmutz J."/>
            <person name="Selles B."/>
            <person name="Shapiro H."/>
            <person name="Tanguay P."/>
            <person name="Tuskan G.A."/>
            <person name="Henrissat B."/>
            <person name="Van de Peer Y."/>
            <person name="Rouze P."/>
            <person name="Ellis J.G."/>
            <person name="Dodds P.N."/>
            <person name="Schein J.E."/>
            <person name="Zhong S."/>
            <person name="Hamelin R.C."/>
            <person name="Grigoriev I.V."/>
            <person name="Szabo L.J."/>
            <person name="Martin F."/>
        </authorList>
    </citation>
    <scope>NUCLEOTIDE SEQUENCE [LARGE SCALE GENOMIC DNA]</scope>
    <source>
        <strain evidence="3">98AG31 / pathotype 3-4-7</strain>
    </source>
</reference>
<evidence type="ECO:0000313" key="2">
    <source>
        <dbReference type="EMBL" id="EGF97893.1"/>
    </source>
</evidence>
<keyword evidence="3" id="KW-1185">Reference proteome</keyword>
<feature type="compositionally biased region" description="Polar residues" evidence="1">
    <location>
        <begin position="180"/>
        <end position="203"/>
    </location>
</feature>
<feature type="compositionally biased region" description="Low complexity" evidence="1">
    <location>
        <begin position="7"/>
        <end position="17"/>
    </location>
</feature>
<dbReference type="Proteomes" id="UP000001072">
    <property type="component" value="Unassembled WGS sequence"/>
</dbReference>